<dbReference type="STRING" id="1442371.A0A0D2HEY4"/>
<dbReference type="EMBL" id="KN848067">
    <property type="protein sequence ID" value="KIY00421.1"/>
    <property type="molecule type" value="Genomic_DNA"/>
</dbReference>
<dbReference type="RefSeq" id="XP_016634543.1">
    <property type="nucleotide sequence ID" value="XM_016774616.1"/>
</dbReference>
<name>A0A0D2HEY4_9EURO</name>
<feature type="domain" description="Glucose-methanol-choline oxidoreductase N-terminal" evidence="2">
    <location>
        <begin position="289"/>
        <end position="303"/>
    </location>
</feature>
<dbReference type="OrthoDB" id="269227at2759"/>
<dbReference type="Pfam" id="PF00732">
    <property type="entry name" value="GMC_oxred_N"/>
    <property type="match status" value="1"/>
</dbReference>
<dbReference type="PROSITE" id="PS00624">
    <property type="entry name" value="GMC_OXRED_2"/>
    <property type="match status" value="1"/>
</dbReference>
<dbReference type="PANTHER" id="PTHR11552">
    <property type="entry name" value="GLUCOSE-METHANOL-CHOLINE GMC OXIDOREDUCTASE"/>
    <property type="match status" value="1"/>
</dbReference>
<evidence type="ECO:0000256" key="1">
    <source>
        <dbReference type="ARBA" id="ARBA00010790"/>
    </source>
</evidence>
<keyword evidence="4" id="KW-1185">Reference proteome</keyword>
<dbReference type="GO" id="GO:0016614">
    <property type="term" value="F:oxidoreductase activity, acting on CH-OH group of donors"/>
    <property type="evidence" value="ECO:0007669"/>
    <property type="project" value="InterPro"/>
</dbReference>
<dbReference type="Gene3D" id="3.30.560.10">
    <property type="entry name" value="Glucose Oxidase, domain 3"/>
    <property type="match status" value="1"/>
</dbReference>
<dbReference type="GO" id="GO:0050660">
    <property type="term" value="F:flavin adenine dinucleotide binding"/>
    <property type="evidence" value="ECO:0007669"/>
    <property type="project" value="InterPro"/>
</dbReference>
<gene>
    <name evidence="3" type="ORF">Z520_04106</name>
</gene>
<dbReference type="PIRSF" id="PIRSF000137">
    <property type="entry name" value="Alcohol_oxidase"/>
    <property type="match status" value="1"/>
</dbReference>
<dbReference type="SUPFAM" id="SSF51905">
    <property type="entry name" value="FAD/NAD(P)-binding domain"/>
    <property type="match status" value="1"/>
</dbReference>
<reference evidence="3 4" key="1">
    <citation type="submission" date="2015-01" db="EMBL/GenBank/DDBJ databases">
        <title>The Genome Sequence of Fonsecaea multimorphosa CBS 102226.</title>
        <authorList>
            <consortium name="The Broad Institute Genomics Platform"/>
            <person name="Cuomo C."/>
            <person name="de Hoog S."/>
            <person name="Gorbushina A."/>
            <person name="Stielow B."/>
            <person name="Teixiera M."/>
            <person name="Abouelleil A."/>
            <person name="Chapman S.B."/>
            <person name="Priest M."/>
            <person name="Young S.K."/>
            <person name="Wortman J."/>
            <person name="Nusbaum C."/>
            <person name="Birren B."/>
        </authorList>
    </citation>
    <scope>NUCLEOTIDE SEQUENCE [LARGE SCALE GENOMIC DNA]</scope>
    <source>
        <strain evidence="3 4">CBS 102226</strain>
    </source>
</reference>
<dbReference type="InterPro" id="IPR036188">
    <property type="entry name" value="FAD/NAD-bd_sf"/>
</dbReference>
<dbReference type="VEuPathDB" id="FungiDB:Z520_04106"/>
<dbReference type="SUPFAM" id="SSF54373">
    <property type="entry name" value="FAD-linked reductases, C-terminal domain"/>
    <property type="match status" value="1"/>
</dbReference>
<evidence type="ECO:0000313" key="4">
    <source>
        <dbReference type="Proteomes" id="UP000053411"/>
    </source>
</evidence>
<sequence>MAEHNALCSVESFVTQTYDYLVVGGGTAGLVVAARLTENPDVTVGVVEAGGNKMDDELVSTPSAYPAMIGHKEYDWCWESVVQEGAGNKPYAMPRGKLLGGSSGINYLMYVRGSKKDYTGWESLGNEGWGWNSLLPYFRKHQTLDRPKGGQSVDPRFMPLAAEGDFHGKDGPIHTSFSESYMPIEEDFVKAAYEATGGNNTLHDAWSGDHMGFYSSLGVVDREQDVGKRSYSATGYLRPNLRRPNLKVLTEAHASRIILEGNTARGVEFLHHGKTYRVHTTREVILSAGTIQTPQLLELSGIGDPKILGDAGITCLVQNSRVGANFQDHVLSGMVYDLAPGIQSMDSLQEENFAEQQRQIYQRTKGGMYGNPGMLMGFLSYASLVSSDELEATIAEIRRSSHAQTEFEKSQEELIISQLSDPTFANIQVFCIPCQLDVRAGHDQTVFFGKPPRGKNRITFLVCLEHPLSRGSVHVTSSDPFAAPRIDPGYFRNEIDVKILAAGIKVMDKIARQPILKRSLASRVIPPEDTSLDTEEQRIEYLRQHISTQYHLVGTATMGEVVDEKLAVKGVNSLRVVDASVFPTHVSGNILSTVYAVAEKGADLIKLSDPRFSRS</sequence>
<comment type="similarity">
    <text evidence="1">Belongs to the GMC oxidoreductase family.</text>
</comment>
<dbReference type="Pfam" id="PF05199">
    <property type="entry name" value="GMC_oxred_C"/>
    <property type="match status" value="1"/>
</dbReference>
<dbReference type="AlphaFoldDB" id="A0A0D2HEY4"/>
<dbReference type="InterPro" id="IPR012132">
    <property type="entry name" value="GMC_OxRdtase"/>
</dbReference>
<accession>A0A0D2HEY4</accession>
<evidence type="ECO:0000313" key="3">
    <source>
        <dbReference type="EMBL" id="KIY00421.1"/>
    </source>
</evidence>
<organism evidence="3 4">
    <name type="scientific">Fonsecaea multimorphosa CBS 102226</name>
    <dbReference type="NCBI Taxonomy" id="1442371"/>
    <lineage>
        <taxon>Eukaryota</taxon>
        <taxon>Fungi</taxon>
        <taxon>Dikarya</taxon>
        <taxon>Ascomycota</taxon>
        <taxon>Pezizomycotina</taxon>
        <taxon>Eurotiomycetes</taxon>
        <taxon>Chaetothyriomycetidae</taxon>
        <taxon>Chaetothyriales</taxon>
        <taxon>Herpotrichiellaceae</taxon>
        <taxon>Fonsecaea</taxon>
    </lineage>
</organism>
<protein>
    <recommendedName>
        <fullName evidence="2">Glucose-methanol-choline oxidoreductase N-terminal domain-containing protein</fullName>
    </recommendedName>
</protein>
<dbReference type="Gene3D" id="3.50.50.60">
    <property type="entry name" value="FAD/NAD(P)-binding domain"/>
    <property type="match status" value="1"/>
</dbReference>
<dbReference type="Proteomes" id="UP000053411">
    <property type="component" value="Unassembled WGS sequence"/>
</dbReference>
<evidence type="ECO:0000259" key="2">
    <source>
        <dbReference type="PROSITE" id="PS00624"/>
    </source>
</evidence>
<dbReference type="GeneID" id="27709852"/>
<dbReference type="PANTHER" id="PTHR11552:SF210">
    <property type="entry name" value="GLUCOSE-METHANOL-CHOLINE OXIDOREDUCTASE N-TERMINAL DOMAIN-CONTAINING PROTEIN-RELATED"/>
    <property type="match status" value="1"/>
</dbReference>
<dbReference type="InterPro" id="IPR007867">
    <property type="entry name" value="GMC_OxRtase_C"/>
</dbReference>
<proteinExistence type="inferred from homology"/>
<dbReference type="InterPro" id="IPR000172">
    <property type="entry name" value="GMC_OxRdtase_N"/>
</dbReference>